<dbReference type="GO" id="GO:0009986">
    <property type="term" value="C:cell surface"/>
    <property type="evidence" value="ECO:0007669"/>
    <property type="project" value="UniProtKB-SubCell"/>
</dbReference>
<reference evidence="9 11" key="2">
    <citation type="submission" date="2019-03" db="EMBL/GenBank/DDBJ databases">
        <title>Genomic Encyclopedia of Type Strains, Phase IV (KMG-IV): sequencing the most valuable type-strain genomes for metagenomic binning, comparative biology and taxonomic classification.</title>
        <authorList>
            <person name="Goeker M."/>
        </authorList>
    </citation>
    <scope>NUCLEOTIDE SEQUENCE [LARGE SCALE GENOMIC DNA]</scope>
    <source>
        <strain evidence="9 11">DSM 3764</strain>
    </source>
</reference>
<dbReference type="SUPFAM" id="SSF140129">
    <property type="entry name" value="MxiH-like"/>
    <property type="match status" value="1"/>
</dbReference>
<evidence type="ECO:0000256" key="7">
    <source>
        <dbReference type="ARBA" id="ARBA00035658"/>
    </source>
</evidence>
<evidence type="ECO:0000313" key="9">
    <source>
        <dbReference type="EMBL" id="TCU80275.1"/>
    </source>
</evidence>
<evidence type="ECO:0000313" key="11">
    <source>
        <dbReference type="Proteomes" id="UP000295794"/>
    </source>
</evidence>
<dbReference type="RefSeq" id="WP_233702878.1">
    <property type="nucleotide sequence ID" value="NZ_CAWOLO010000030.1"/>
</dbReference>
<proteinExistence type="inferred from homology"/>
<dbReference type="AlphaFoldDB" id="A0A377Q4I5"/>
<dbReference type="InterPro" id="IPR011841">
    <property type="entry name" value="T3SS_needle_YscF"/>
</dbReference>
<name>A0A377Q4I5_9NEIS</name>
<dbReference type="GO" id="GO:0005576">
    <property type="term" value="C:extracellular region"/>
    <property type="evidence" value="ECO:0007669"/>
    <property type="project" value="UniProtKB-SubCell"/>
</dbReference>
<organism evidence="8 10">
    <name type="scientific">Iodobacter fluviatilis</name>
    <dbReference type="NCBI Taxonomy" id="537"/>
    <lineage>
        <taxon>Bacteria</taxon>
        <taxon>Pseudomonadati</taxon>
        <taxon>Pseudomonadota</taxon>
        <taxon>Betaproteobacteria</taxon>
        <taxon>Neisseriales</taxon>
        <taxon>Chitinibacteraceae</taxon>
        <taxon>Iodobacter</taxon>
    </lineage>
</organism>
<evidence type="ECO:0000256" key="6">
    <source>
        <dbReference type="ARBA" id="ARBA00023026"/>
    </source>
</evidence>
<keyword evidence="6" id="KW-0843">Virulence</keyword>
<evidence type="ECO:0000313" key="10">
    <source>
        <dbReference type="Proteomes" id="UP000255108"/>
    </source>
</evidence>
<evidence type="ECO:0000256" key="2">
    <source>
        <dbReference type="ARBA" id="ARBA00004613"/>
    </source>
</evidence>
<dbReference type="Proteomes" id="UP000295794">
    <property type="component" value="Unassembled WGS sequence"/>
</dbReference>
<dbReference type="Proteomes" id="UP000255108">
    <property type="component" value="Unassembled WGS sequence"/>
</dbReference>
<evidence type="ECO:0000313" key="8">
    <source>
        <dbReference type="EMBL" id="STQ90186.1"/>
    </source>
</evidence>
<keyword evidence="4" id="KW-0964">Secreted</keyword>
<keyword evidence="5" id="KW-0653">Protein transport</keyword>
<evidence type="ECO:0000256" key="4">
    <source>
        <dbReference type="ARBA" id="ARBA00022525"/>
    </source>
</evidence>
<accession>A0A377Q4I5</accession>
<dbReference type="Pfam" id="PF09392">
    <property type="entry name" value="T3SS_needle_F"/>
    <property type="match status" value="1"/>
</dbReference>
<protein>
    <submittedName>
        <fullName evidence="9">Type III secretion system major needle protein (YscF/MxiH/PrgI family)</fullName>
    </submittedName>
    <submittedName>
        <fullName evidence="8">Type III secretion system needle complex protein PrgI</fullName>
    </submittedName>
</protein>
<dbReference type="GO" id="GO:0030254">
    <property type="term" value="P:protein secretion by the type III secretion system"/>
    <property type="evidence" value="ECO:0007669"/>
    <property type="project" value="InterPro"/>
</dbReference>
<dbReference type="Gene3D" id="1.20.58.90">
    <property type="match status" value="1"/>
</dbReference>
<gene>
    <name evidence="8" type="primary">prgI_2</name>
    <name evidence="9" type="ORF">EV682_13014</name>
    <name evidence="8" type="ORF">NCTC11159_01249</name>
</gene>
<comment type="similarity">
    <text evidence="7">Belongs to the SctF family.</text>
</comment>
<keyword evidence="3" id="KW-0813">Transport</keyword>
<keyword evidence="11" id="KW-1185">Reference proteome</keyword>
<sequence>MAMPNFGHSGLVSNVEAGVNAGNGAKWAGFVDQLSGEFNSGVKDLNAALSSALKELTANPTDPSLLAKVQSSLSEYTIYRNAQSNASKAFKDIAAGTVQNFR</sequence>
<comment type="subcellular location">
    <subcellularLocation>
        <location evidence="1">Cell surface</location>
    </subcellularLocation>
    <subcellularLocation>
        <location evidence="2">Secreted</location>
    </subcellularLocation>
</comment>
<dbReference type="InterPro" id="IPR021123">
    <property type="entry name" value="T3SS_needle-like"/>
</dbReference>
<dbReference type="NCBIfam" id="TIGR02105">
    <property type="entry name" value="III_needle"/>
    <property type="match status" value="1"/>
</dbReference>
<reference evidence="8 10" key="1">
    <citation type="submission" date="2018-06" db="EMBL/GenBank/DDBJ databases">
        <authorList>
            <consortium name="Pathogen Informatics"/>
            <person name="Doyle S."/>
        </authorList>
    </citation>
    <scope>NUCLEOTIDE SEQUENCE [LARGE SCALE GENOMIC DNA]</scope>
    <source>
        <strain evidence="8 10">NCTC11159</strain>
    </source>
</reference>
<evidence type="ECO:0000256" key="1">
    <source>
        <dbReference type="ARBA" id="ARBA00004241"/>
    </source>
</evidence>
<dbReference type="EMBL" id="UGHR01000001">
    <property type="protein sequence ID" value="STQ90186.1"/>
    <property type="molecule type" value="Genomic_DNA"/>
</dbReference>
<evidence type="ECO:0000256" key="3">
    <source>
        <dbReference type="ARBA" id="ARBA00022448"/>
    </source>
</evidence>
<evidence type="ECO:0000256" key="5">
    <source>
        <dbReference type="ARBA" id="ARBA00022927"/>
    </source>
</evidence>
<dbReference type="InterPro" id="IPR037203">
    <property type="entry name" value="T3SS_needle-like_sf"/>
</dbReference>
<dbReference type="GO" id="GO:0030257">
    <property type="term" value="C:type III protein secretion system complex"/>
    <property type="evidence" value="ECO:0007669"/>
    <property type="project" value="InterPro"/>
</dbReference>
<dbReference type="EMBL" id="SMBT01000030">
    <property type="protein sequence ID" value="TCU80275.1"/>
    <property type="molecule type" value="Genomic_DNA"/>
</dbReference>